<dbReference type="Gene3D" id="3.30.360.10">
    <property type="entry name" value="Dihydrodipicolinate Reductase, domain 2"/>
    <property type="match status" value="1"/>
</dbReference>
<dbReference type="EMBL" id="LAZR01018487">
    <property type="protein sequence ID" value="KKL96221.1"/>
    <property type="molecule type" value="Genomic_DNA"/>
</dbReference>
<dbReference type="PANTHER" id="PTHR43377">
    <property type="entry name" value="BILIVERDIN REDUCTASE A"/>
    <property type="match status" value="1"/>
</dbReference>
<organism evidence="2">
    <name type="scientific">marine sediment metagenome</name>
    <dbReference type="NCBI Taxonomy" id="412755"/>
    <lineage>
        <taxon>unclassified sequences</taxon>
        <taxon>metagenomes</taxon>
        <taxon>ecological metagenomes</taxon>
    </lineage>
</organism>
<dbReference type="InterPro" id="IPR051450">
    <property type="entry name" value="Gfo/Idh/MocA_Oxidoreductases"/>
</dbReference>
<comment type="caution">
    <text evidence="2">The sequence shown here is derived from an EMBL/GenBank/DDBJ whole genome shotgun (WGS) entry which is preliminary data.</text>
</comment>
<feature type="domain" description="GFO/IDH/MocA-like oxidoreductase" evidence="1">
    <location>
        <begin position="15"/>
        <end position="86"/>
    </location>
</feature>
<evidence type="ECO:0000259" key="1">
    <source>
        <dbReference type="Pfam" id="PF22725"/>
    </source>
</evidence>
<reference evidence="2" key="1">
    <citation type="journal article" date="2015" name="Nature">
        <title>Complex archaea that bridge the gap between prokaryotes and eukaryotes.</title>
        <authorList>
            <person name="Spang A."/>
            <person name="Saw J.H."/>
            <person name="Jorgensen S.L."/>
            <person name="Zaremba-Niedzwiedzka K."/>
            <person name="Martijn J."/>
            <person name="Lind A.E."/>
            <person name="van Eijk R."/>
            <person name="Schleper C."/>
            <person name="Guy L."/>
            <person name="Ettema T.J."/>
        </authorList>
    </citation>
    <scope>NUCLEOTIDE SEQUENCE</scope>
</reference>
<accession>A0A0F9GZT9</accession>
<protein>
    <recommendedName>
        <fullName evidence="1">GFO/IDH/MocA-like oxidoreductase domain-containing protein</fullName>
    </recommendedName>
</protein>
<proteinExistence type="predicted"/>
<dbReference type="InterPro" id="IPR055170">
    <property type="entry name" value="GFO_IDH_MocA-like_dom"/>
</dbReference>
<dbReference type="SUPFAM" id="SSF55347">
    <property type="entry name" value="Glyceraldehyde-3-phosphate dehydrogenase-like, C-terminal domain"/>
    <property type="match status" value="1"/>
</dbReference>
<evidence type="ECO:0000313" key="2">
    <source>
        <dbReference type="EMBL" id="KKL96221.1"/>
    </source>
</evidence>
<feature type="non-terminal residue" evidence="2">
    <location>
        <position position="1"/>
    </location>
</feature>
<sequence length="199" mass="22733">IVESPYLVEARRLSPWEEREWDTGVVLDLMIHDIDIVLSLIGNGVKHIDAIGKIGRSGYEDIATAILQFENGTIANITSSRLSETRIRAMAISQPKAFIYLNFESQDIHIYRGSSTSFFVSSKEITYKQESFVERVLVQKENALKEELQHFAHCILGVTEPIVRGEDDIKTLSIALEIIEKIYEKLNVELPHFTRDRNK</sequence>
<name>A0A0F9GZT9_9ZZZZ</name>
<gene>
    <name evidence="2" type="ORF">LCGC14_1846620</name>
</gene>
<dbReference type="AlphaFoldDB" id="A0A0F9GZT9"/>
<dbReference type="PANTHER" id="PTHR43377:SF1">
    <property type="entry name" value="BILIVERDIN REDUCTASE A"/>
    <property type="match status" value="1"/>
</dbReference>
<dbReference type="Pfam" id="PF22725">
    <property type="entry name" value="GFO_IDH_MocA_C3"/>
    <property type="match status" value="1"/>
</dbReference>